<organism evidence="3 4">
    <name type="scientific">Nocardiopsis coralli</name>
    <dbReference type="NCBI Taxonomy" id="2772213"/>
    <lineage>
        <taxon>Bacteria</taxon>
        <taxon>Bacillati</taxon>
        <taxon>Actinomycetota</taxon>
        <taxon>Actinomycetes</taxon>
        <taxon>Streptosporangiales</taxon>
        <taxon>Nocardiopsidaceae</taxon>
        <taxon>Nocardiopsis</taxon>
    </lineage>
</organism>
<accession>A0ABR9P3D9</accession>
<keyword evidence="4" id="KW-1185">Reference proteome</keyword>
<dbReference type="SMART" id="SM00382">
    <property type="entry name" value="AAA"/>
    <property type="match status" value="1"/>
</dbReference>
<protein>
    <submittedName>
        <fullName evidence="3">AAA family ATPase</fullName>
    </submittedName>
</protein>
<proteinExistence type="predicted"/>
<gene>
    <name evidence="3" type="ORF">IDM40_06460</name>
</gene>
<feature type="compositionally biased region" description="Basic and acidic residues" evidence="1">
    <location>
        <begin position="52"/>
        <end position="62"/>
    </location>
</feature>
<evidence type="ECO:0000313" key="3">
    <source>
        <dbReference type="EMBL" id="MBE2998349.1"/>
    </source>
</evidence>
<sequence>MTTPAESGSTDPVPDVPEWWIFHGTGQPRPHLDLLTQLPPPPQWRTFGGRPDPTDPPHDETSGRYLGPARTRGFAIPLGPERKDLLDKVNAAIHLRRPLLLVGPPGVGKSSLAHQISRELQLGRVLRWPVTSRSTVREGLYSYDPLTQIHDLNLENARVRLTGDEPPGGDDGRLGSSARSIGRYLTLGPLGTAFLPAHLPRVLLVDDFDLGDFDLSGDLLDLFESGGFDVPELARLAGVAERIEVATDDPGRPVAVERGRVLCSAFPIVVLTCNNDRDLPPAFMRRCIPVRMGLPREEELLAAVAGHFDGNLPTGTRDLVTKFLDAGVHGDQLALDQLLNAVHLVGQLDHDGGPTPEQVDHLAELLWHRLTESPG</sequence>
<dbReference type="Proteomes" id="UP000806528">
    <property type="component" value="Unassembled WGS sequence"/>
</dbReference>
<evidence type="ECO:0000259" key="2">
    <source>
        <dbReference type="SMART" id="SM00382"/>
    </source>
</evidence>
<feature type="domain" description="AAA+ ATPase" evidence="2">
    <location>
        <begin position="95"/>
        <end position="298"/>
    </location>
</feature>
<dbReference type="InterPro" id="IPR003593">
    <property type="entry name" value="AAA+_ATPase"/>
</dbReference>
<reference evidence="3 4" key="1">
    <citation type="submission" date="2020-09" db="EMBL/GenBank/DDBJ databases">
        <title>Diversity and distribution of actinomycetes associated with coral in the coast of Hainan.</title>
        <authorList>
            <person name="Li F."/>
        </authorList>
    </citation>
    <scope>NUCLEOTIDE SEQUENCE [LARGE SCALE GENOMIC DNA]</scope>
    <source>
        <strain evidence="3 4">HNM0947</strain>
    </source>
</reference>
<evidence type="ECO:0000256" key="1">
    <source>
        <dbReference type="SAM" id="MobiDB-lite"/>
    </source>
</evidence>
<evidence type="ECO:0000313" key="4">
    <source>
        <dbReference type="Proteomes" id="UP000806528"/>
    </source>
</evidence>
<dbReference type="Pfam" id="PF07728">
    <property type="entry name" value="AAA_5"/>
    <property type="match status" value="1"/>
</dbReference>
<feature type="region of interest" description="Disordered" evidence="1">
    <location>
        <begin position="42"/>
        <end position="71"/>
    </location>
</feature>
<dbReference type="InterPro" id="IPR027417">
    <property type="entry name" value="P-loop_NTPase"/>
</dbReference>
<dbReference type="EMBL" id="JADBGI010000004">
    <property type="protein sequence ID" value="MBE2998349.1"/>
    <property type="molecule type" value="Genomic_DNA"/>
</dbReference>
<name>A0ABR9P3D9_9ACTN</name>
<dbReference type="RefSeq" id="WP_193120978.1">
    <property type="nucleotide sequence ID" value="NZ_JADBGI010000004.1"/>
</dbReference>
<dbReference type="InterPro" id="IPR011704">
    <property type="entry name" value="ATPase_dyneun-rel_AAA"/>
</dbReference>
<dbReference type="SUPFAM" id="SSF52540">
    <property type="entry name" value="P-loop containing nucleoside triphosphate hydrolases"/>
    <property type="match status" value="1"/>
</dbReference>
<comment type="caution">
    <text evidence="3">The sequence shown here is derived from an EMBL/GenBank/DDBJ whole genome shotgun (WGS) entry which is preliminary data.</text>
</comment>
<dbReference type="Gene3D" id="3.40.50.300">
    <property type="entry name" value="P-loop containing nucleotide triphosphate hydrolases"/>
    <property type="match status" value="1"/>
</dbReference>